<keyword evidence="1" id="KW-0175">Coiled coil</keyword>
<dbReference type="RefSeq" id="XP_038062109.1">
    <property type="nucleotide sequence ID" value="XM_038206181.1"/>
</dbReference>
<keyword evidence="5" id="KW-1185">Reference proteome</keyword>
<proteinExistence type="predicted"/>
<evidence type="ECO:0000256" key="1">
    <source>
        <dbReference type="SAM" id="Coils"/>
    </source>
</evidence>
<dbReference type="Pfam" id="PF16808">
    <property type="entry name" value="PKcGMP_CC"/>
    <property type="match status" value="1"/>
</dbReference>
<dbReference type="OrthoDB" id="6130192at2759"/>
<reference evidence="4" key="1">
    <citation type="submission" date="2022-11" db="UniProtKB">
        <authorList>
            <consortium name="EnsemblMetazoa"/>
        </authorList>
    </citation>
    <scope>IDENTIFICATION</scope>
</reference>
<sequence length="186" mass="20529">MGSALVCHDQRSVVFPSSGQSVRSRDSRDSDAQSKDALLRQTSSNASSEFRECWVEPAKQSAVTEKNVQLVTGILLGDCGVPGPTGTSHDNIMGSLTELQKALRQKDERIRHLEDLLRQRDEHVTELQSKLDKFQSVLPTSPSLVNLMGRTPRIKRALGISAEPQALRSAKEMAAQEFKKYPKSKG</sequence>
<feature type="region of interest" description="Disordered" evidence="2">
    <location>
        <begin position="16"/>
        <end position="43"/>
    </location>
</feature>
<evidence type="ECO:0000259" key="3">
    <source>
        <dbReference type="Pfam" id="PF16808"/>
    </source>
</evidence>
<dbReference type="GeneID" id="119732605"/>
<name>A0A914AFF6_PATMI</name>
<feature type="domain" description="cGMP-dependent protein kinase N-terminal coiled-coil" evidence="3">
    <location>
        <begin position="102"/>
        <end position="135"/>
    </location>
</feature>
<dbReference type="EnsemblMetazoa" id="XM_038206181.1">
    <property type="protein sequence ID" value="XP_038062109.1"/>
    <property type="gene ID" value="LOC119732605"/>
</dbReference>
<evidence type="ECO:0000256" key="2">
    <source>
        <dbReference type="SAM" id="MobiDB-lite"/>
    </source>
</evidence>
<dbReference type="CDD" id="cd12085">
    <property type="entry name" value="DD_cGKI-alpha"/>
    <property type="match status" value="1"/>
</dbReference>
<dbReference type="Gene3D" id="1.20.5.490">
    <property type="entry name" value="Single helix bin"/>
    <property type="match status" value="1"/>
</dbReference>
<protein>
    <recommendedName>
        <fullName evidence="3">cGMP-dependent protein kinase N-terminal coiled-coil domain-containing protein</fullName>
    </recommendedName>
</protein>
<dbReference type="Proteomes" id="UP000887568">
    <property type="component" value="Unplaced"/>
</dbReference>
<feature type="coiled-coil region" evidence="1">
    <location>
        <begin position="96"/>
        <end position="133"/>
    </location>
</feature>
<dbReference type="InterPro" id="IPR031831">
    <property type="entry name" value="PKcGMP_CC"/>
</dbReference>
<evidence type="ECO:0000313" key="4">
    <source>
        <dbReference type="EnsemblMetazoa" id="XP_038062109.1"/>
    </source>
</evidence>
<feature type="compositionally biased region" description="Basic and acidic residues" evidence="2">
    <location>
        <begin position="23"/>
        <end position="38"/>
    </location>
</feature>
<accession>A0A914AFF6</accession>
<organism evidence="4 5">
    <name type="scientific">Patiria miniata</name>
    <name type="common">Bat star</name>
    <name type="synonym">Asterina miniata</name>
    <dbReference type="NCBI Taxonomy" id="46514"/>
    <lineage>
        <taxon>Eukaryota</taxon>
        <taxon>Metazoa</taxon>
        <taxon>Echinodermata</taxon>
        <taxon>Eleutherozoa</taxon>
        <taxon>Asterozoa</taxon>
        <taxon>Asteroidea</taxon>
        <taxon>Valvatacea</taxon>
        <taxon>Valvatida</taxon>
        <taxon>Asterinidae</taxon>
        <taxon>Patiria</taxon>
    </lineage>
</organism>
<evidence type="ECO:0000313" key="5">
    <source>
        <dbReference type="Proteomes" id="UP000887568"/>
    </source>
</evidence>
<dbReference type="AlphaFoldDB" id="A0A914AFF6"/>